<reference evidence="1" key="1">
    <citation type="journal article" date="2022" name="Front. Genet.">
        <title>Chromosome-Scale Assembly of the Dendrobium nobile Genome Provides Insights Into the Molecular Mechanism of the Biosynthesis of the Medicinal Active Ingredient of Dendrobium.</title>
        <authorList>
            <person name="Xu Q."/>
            <person name="Niu S.-C."/>
            <person name="Li K.-L."/>
            <person name="Zheng P.-J."/>
            <person name="Zhang X.-J."/>
            <person name="Jia Y."/>
            <person name="Liu Y."/>
            <person name="Niu Y.-X."/>
            <person name="Yu L.-H."/>
            <person name="Chen D.-F."/>
            <person name="Zhang G.-Q."/>
        </authorList>
    </citation>
    <scope>NUCLEOTIDE SEQUENCE</scope>
    <source>
        <tissue evidence="1">Leaf</tissue>
    </source>
</reference>
<name>A0A8T3ACG1_DENNO</name>
<comment type="caution">
    <text evidence="1">The sequence shown here is derived from an EMBL/GenBank/DDBJ whole genome shotgun (WGS) entry which is preliminary data.</text>
</comment>
<evidence type="ECO:0000313" key="1">
    <source>
        <dbReference type="EMBL" id="KAI0492005.1"/>
    </source>
</evidence>
<evidence type="ECO:0000313" key="2">
    <source>
        <dbReference type="Proteomes" id="UP000829196"/>
    </source>
</evidence>
<protein>
    <submittedName>
        <fullName evidence="1">Uncharacterized protein</fullName>
    </submittedName>
</protein>
<keyword evidence="2" id="KW-1185">Reference proteome</keyword>
<proteinExistence type="predicted"/>
<dbReference type="Proteomes" id="UP000829196">
    <property type="component" value="Unassembled WGS sequence"/>
</dbReference>
<organism evidence="1 2">
    <name type="scientific">Dendrobium nobile</name>
    <name type="common">Orchid</name>
    <dbReference type="NCBI Taxonomy" id="94219"/>
    <lineage>
        <taxon>Eukaryota</taxon>
        <taxon>Viridiplantae</taxon>
        <taxon>Streptophyta</taxon>
        <taxon>Embryophyta</taxon>
        <taxon>Tracheophyta</taxon>
        <taxon>Spermatophyta</taxon>
        <taxon>Magnoliopsida</taxon>
        <taxon>Liliopsida</taxon>
        <taxon>Asparagales</taxon>
        <taxon>Orchidaceae</taxon>
        <taxon>Epidendroideae</taxon>
        <taxon>Malaxideae</taxon>
        <taxon>Dendrobiinae</taxon>
        <taxon>Dendrobium</taxon>
    </lineage>
</organism>
<dbReference type="EMBL" id="JAGYWB010000018">
    <property type="protein sequence ID" value="KAI0492005.1"/>
    <property type="molecule type" value="Genomic_DNA"/>
</dbReference>
<sequence>MRVQFCQGDIVQSLMKNLFSKFNFKTVSYLFYAFESISMHCIRYNVASHGSFTRLCQTAHLKHAHELGQSKSPHMEINHFFTSHKKEFVLLLFYSVGTSHLKNQ</sequence>
<gene>
    <name evidence="1" type="ORF">KFK09_026269</name>
</gene>
<dbReference type="AlphaFoldDB" id="A0A8T3ACG1"/>
<accession>A0A8T3ACG1</accession>